<evidence type="ECO:0000259" key="2">
    <source>
        <dbReference type="PROSITE" id="PS51192"/>
    </source>
</evidence>
<dbReference type="Pfam" id="PF00271">
    <property type="entry name" value="Helicase_C"/>
    <property type="match status" value="1"/>
</dbReference>
<comment type="caution">
    <text evidence="4">The sequence shown here is derived from an EMBL/GenBank/DDBJ whole genome shotgun (WGS) entry which is preliminary data.</text>
</comment>
<keyword evidence="4" id="KW-0347">Helicase</keyword>
<organism evidence="4 5">
    <name type="scientific">Hoylesella nanceiensis</name>
    <dbReference type="NCBI Taxonomy" id="425941"/>
    <lineage>
        <taxon>Bacteria</taxon>
        <taxon>Pseudomonadati</taxon>
        <taxon>Bacteroidota</taxon>
        <taxon>Bacteroidia</taxon>
        <taxon>Bacteroidales</taxon>
        <taxon>Prevotellaceae</taxon>
        <taxon>Hoylesella</taxon>
    </lineage>
</organism>
<dbReference type="SMART" id="SM00490">
    <property type="entry name" value="HELICc"/>
    <property type="match status" value="1"/>
</dbReference>
<dbReference type="InterPro" id="IPR001650">
    <property type="entry name" value="Helicase_C-like"/>
</dbReference>
<keyword evidence="1" id="KW-0378">Hydrolase</keyword>
<keyword evidence="4" id="KW-0067">ATP-binding</keyword>
<dbReference type="EMBL" id="JAHXCT010000003">
    <property type="protein sequence ID" value="MBW4769075.1"/>
    <property type="molecule type" value="Genomic_DNA"/>
</dbReference>
<dbReference type="PANTHER" id="PTHR45766">
    <property type="entry name" value="DNA ANNEALING HELICASE AND ENDONUCLEASE ZRANB3 FAMILY MEMBER"/>
    <property type="match status" value="1"/>
</dbReference>
<evidence type="ECO:0000313" key="5">
    <source>
        <dbReference type="Proteomes" id="UP000788426"/>
    </source>
</evidence>
<proteinExistence type="predicted"/>
<dbReference type="SMART" id="SM00487">
    <property type="entry name" value="DEXDc"/>
    <property type="match status" value="1"/>
</dbReference>
<dbReference type="PROSITE" id="PS51192">
    <property type="entry name" value="HELICASE_ATP_BIND_1"/>
    <property type="match status" value="1"/>
</dbReference>
<dbReference type="PANTHER" id="PTHR45766:SF6">
    <property type="entry name" value="SWI_SNF-RELATED MATRIX-ASSOCIATED ACTIN-DEPENDENT REGULATOR OF CHROMATIN SUBFAMILY A-LIKE PROTEIN 1"/>
    <property type="match status" value="1"/>
</dbReference>
<reference evidence="4 5" key="1">
    <citation type="submission" date="2021-07" db="EMBL/GenBank/DDBJ databases">
        <title>Genomic diversity and antimicrobial resistance of Prevotella spp. isolated from chronic lung disease airways.</title>
        <authorList>
            <person name="Webb K.A."/>
            <person name="Olagoke O.S."/>
            <person name="Baird T."/>
            <person name="Neill J."/>
            <person name="Pham A."/>
            <person name="Wells T.J."/>
            <person name="Ramsay K.A."/>
            <person name="Bell S.C."/>
            <person name="Sarovich D.S."/>
            <person name="Price E.P."/>
        </authorList>
    </citation>
    <scope>NUCLEOTIDE SEQUENCE [LARGE SCALE GENOMIC DNA]</scope>
    <source>
        <strain evidence="4 5">SCHI0011.S.12</strain>
    </source>
</reference>
<dbReference type="GO" id="GO:0004386">
    <property type="term" value="F:helicase activity"/>
    <property type="evidence" value="ECO:0007669"/>
    <property type="project" value="UniProtKB-KW"/>
</dbReference>
<dbReference type="PROSITE" id="PS51194">
    <property type="entry name" value="HELICASE_CTER"/>
    <property type="match status" value="1"/>
</dbReference>
<sequence length="1046" mass="121056">MAQFSKGDKVIRISSKDKGIIVLIGPCGRGGRQLYKVSFSGVETDELEGNLMPDYNMNDPFERCRNRIYGSFSEFSKINTTFKIRNSNVNTISSLKASKTLFRAYQFKPLLKFLNSDNKRILIADEVGLGKTIEAGHIMLEQKARKEFRNALIICPISLQQKWKNELKDKFGLTFTIVESNKELIRRLQDNDGLVRVIINYEKIRSTTQDDGAGEGNKLLKFLTENRKSFSFILCDEAHKMRNENTQTYKGAEQLMRLGDAVVFLTATPIMIGERNLYNLLHLLDDQRYSNYAIFEQGLRENAPFVKALSELSSKKSLRQIIKELCETDILYRQEINERIYTETIKVKDYFKDFPLFKRIVKRMNNEEDSLTLRSQLQHDIMSMSQMNQIFSRTRKREVTTDWSQAERHPYPCIISLHENEQKAFDKVIEEYVDYNSYTDFWGDQKLTQGGALGLVQRKRQVASSVYAFLNTESNLTKGIDVYANFPDAKVDELLKIVREVFDNGPKKIIVFALFKRTLYYLSIRLKKAGYKSVMIHGDVSNRQTVIDQFHYNDNINILLSSEVGSEGLDMQFCNSMVNYDLPWNPMVVEQRIGRIDRFGQESPIVHIYNMIVKGSIQEDIYIRLLNRIGIFHESIGEMEAILDVEVERNGAKDVVSLQQLYTGMEKEFFCKSLSREERLKKIDEIAQAFINEKENLKHIEEGLTNALTNDAYFRNEINRILNNNAYVTPQELQNYVEMLLKESLPTCQMEQEGDGVFTLVLPQSNPKVLSNFLLQYQPPGDENTILFKQFRDKITGKEKLHITFDQEIAYKRKDLIYINIYSPIVLAALNCFLEQDGSQTKTFFFKVKHDKLSVPVRAGVYLLGIYQVETTKTNSSSVLYPILYSKKDNAVIKDADVAAAFMGQVQIAGEYCWFDISEYPDTECITNAQFEFADAIDLYRKEYLGEMQLQAENSKLMMIQQTEAYFKYRIDSMKAFIKETEDKLKFARIQGDDKAIRNQEGALRLQTSNLRILEQNLQIEKQRVIKGQDLTVRTNLLSINLIKVE</sequence>
<feature type="domain" description="Helicase ATP-binding" evidence="2">
    <location>
        <begin position="112"/>
        <end position="287"/>
    </location>
</feature>
<evidence type="ECO:0000313" key="4">
    <source>
        <dbReference type="EMBL" id="MBW4769075.1"/>
    </source>
</evidence>
<feature type="domain" description="Helicase C-terminal" evidence="3">
    <location>
        <begin position="490"/>
        <end position="651"/>
    </location>
</feature>
<dbReference type="RefSeq" id="WP_219480575.1">
    <property type="nucleotide sequence ID" value="NZ_JAHXCT010000003.1"/>
</dbReference>
<dbReference type="InterPro" id="IPR049730">
    <property type="entry name" value="SNF2/RAD54-like_C"/>
</dbReference>
<dbReference type="Pfam" id="PF00176">
    <property type="entry name" value="SNF2-rel_dom"/>
    <property type="match status" value="1"/>
</dbReference>
<accession>A0ABS6YBX6</accession>
<evidence type="ECO:0000256" key="1">
    <source>
        <dbReference type="ARBA" id="ARBA00022801"/>
    </source>
</evidence>
<keyword evidence="4" id="KW-0547">Nucleotide-binding</keyword>
<evidence type="ECO:0000259" key="3">
    <source>
        <dbReference type="PROSITE" id="PS51194"/>
    </source>
</evidence>
<gene>
    <name evidence="4" type="ORF">KZO38_04790</name>
</gene>
<dbReference type="InterPro" id="IPR000330">
    <property type="entry name" value="SNF2_N"/>
</dbReference>
<name>A0ABS6YBX6_9BACT</name>
<dbReference type="Proteomes" id="UP000788426">
    <property type="component" value="Unassembled WGS sequence"/>
</dbReference>
<dbReference type="CDD" id="cd18793">
    <property type="entry name" value="SF2_C_SNF"/>
    <property type="match status" value="1"/>
</dbReference>
<dbReference type="InterPro" id="IPR014001">
    <property type="entry name" value="Helicase_ATP-bd"/>
</dbReference>
<keyword evidence="5" id="KW-1185">Reference proteome</keyword>
<protein>
    <submittedName>
        <fullName evidence="4">DEAD/DEAH box helicase</fullName>
    </submittedName>
</protein>